<evidence type="ECO:0000313" key="8">
    <source>
        <dbReference type="EMBL" id="AFA41376.1"/>
    </source>
</evidence>
<dbReference type="NCBIfam" id="TIGR00431">
    <property type="entry name" value="TruB"/>
    <property type="match status" value="1"/>
</dbReference>
<dbReference type="Pfam" id="PF01509">
    <property type="entry name" value="TruB_N"/>
    <property type="match status" value="1"/>
</dbReference>
<dbReference type="RefSeq" id="WP_014354315.1">
    <property type="nucleotide sequence ID" value="NC_016893.1"/>
</dbReference>
<dbReference type="CDD" id="cd02573">
    <property type="entry name" value="PseudoU_synth_EcTruB"/>
    <property type="match status" value="1"/>
</dbReference>
<dbReference type="GO" id="GO:0031119">
    <property type="term" value="P:tRNA pseudouridine synthesis"/>
    <property type="evidence" value="ECO:0007669"/>
    <property type="project" value="UniProtKB-UniRule"/>
</dbReference>
<evidence type="ECO:0000256" key="2">
    <source>
        <dbReference type="ARBA" id="ARBA00005642"/>
    </source>
</evidence>
<dbReference type="SUPFAM" id="SSF55120">
    <property type="entry name" value="Pseudouridine synthase"/>
    <property type="match status" value="1"/>
</dbReference>
<dbReference type="GO" id="GO:1990481">
    <property type="term" value="P:mRNA pseudouridine synthesis"/>
    <property type="evidence" value="ECO:0007669"/>
    <property type="project" value="TreeGrafter"/>
</dbReference>
<dbReference type="eggNOG" id="COG0130">
    <property type="taxonomic scope" value="Bacteria"/>
</dbReference>
<organism evidence="8 9">
    <name type="scientific">Wigglesworthia glossinidia endosymbiont of Glossina morsitans morsitans</name>
    <name type="common">Yale colony</name>
    <dbReference type="NCBI Taxonomy" id="1142511"/>
    <lineage>
        <taxon>Bacteria</taxon>
        <taxon>Pseudomonadati</taxon>
        <taxon>Pseudomonadota</taxon>
        <taxon>Gammaproteobacteria</taxon>
        <taxon>Enterobacterales</taxon>
        <taxon>Erwiniaceae</taxon>
        <taxon>Wigglesworthia</taxon>
    </lineage>
</organism>
<evidence type="ECO:0000313" key="9">
    <source>
        <dbReference type="Proteomes" id="UP000009061"/>
    </source>
</evidence>
<dbReference type="InterPro" id="IPR002501">
    <property type="entry name" value="PsdUridine_synth_N"/>
</dbReference>
<dbReference type="AlphaFoldDB" id="H6Q593"/>
<evidence type="ECO:0000259" key="7">
    <source>
        <dbReference type="Pfam" id="PF16198"/>
    </source>
</evidence>
<dbReference type="PANTHER" id="PTHR13767:SF2">
    <property type="entry name" value="PSEUDOURIDYLATE SYNTHASE TRUB1"/>
    <property type="match status" value="1"/>
</dbReference>
<evidence type="ECO:0000256" key="3">
    <source>
        <dbReference type="ARBA" id="ARBA00022694"/>
    </source>
</evidence>
<dbReference type="OrthoDB" id="9802309at2"/>
<proteinExistence type="inferred from homology"/>
<reference evidence="8 9" key="1">
    <citation type="journal article" date="2012" name="MBio">
        <title>Insight into the transmission biology and species-specific functional capabilities of tsetse (Diptera: glossinidae) obligate symbiont wigglesworthia.</title>
        <authorList>
            <person name="Rio R.V."/>
            <person name="Symula R.E."/>
            <person name="Wang J."/>
            <person name="Lohs C."/>
            <person name="Wu Y.N."/>
            <person name="Snyder A.K."/>
            <person name="Bjornson R.D."/>
            <person name="Oshima K."/>
            <person name="Biehl B.S."/>
            <person name="Perna N.T."/>
            <person name="Hattori M."/>
            <person name="Aksoy S."/>
        </authorList>
    </citation>
    <scope>NUCLEOTIDE SEQUENCE [LARGE SCALE GENOMIC DNA]</scope>
    <source>
        <strain evidence="8">WGM</strain>
    </source>
</reference>
<dbReference type="KEGG" id="wgl:WIGMOR_0562"/>
<evidence type="ECO:0000256" key="4">
    <source>
        <dbReference type="ARBA" id="ARBA00023235"/>
    </source>
</evidence>
<evidence type="ECO:0000256" key="1">
    <source>
        <dbReference type="ARBA" id="ARBA00000385"/>
    </source>
</evidence>
<dbReference type="STRING" id="1142511.WIGMOR_0562"/>
<dbReference type="Proteomes" id="UP000009061">
    <property type="component" value="Chromosome"/>
</dbReference>
<feature type="binding site" evidence="5">
    <location>
        <position position="81"/>
    </location>
    <ligand>
        <name>substrate</name>
    </ligand>
</feature>
<dbReference type="GO" id="GO:0160148">
    <property type="term" value="F:tRNA pseudouridine(55) synthase activity"/>
    <property type="evidence" value="ECO:0007669"/>
    <property type="project" value="UniProtKB-EC"/>
</dbReference>
<feature type="domain" description="Pseudouridine synthase II N-terminal" evidence="6">
    <location>
        <begin position="40"/>
        <end position="185"/>
    </location>
</feature>
<comment type="function">
    <text evidence="5">Responsible for synthesis of pseudouridine from uracil-55 in the psi GC loop of transfer RNAs.</text>
</comment>
<comment type="caution">
    <text evidence="5">Lacks conserved residue(s) required for the propagation of feature annotation.</text>
</comment>
<dbReference type="Gene3D" id="3.30.2350.10">
    <property type="entry name" value="Pseudouridine synthase"/>
    <property type="match status" value="1"/>
</dbReference>
<dbReference type="HOGENOM" id="CLU_032087_0_3_6"/>
<dbReference type="InterPro" id="IPR032819">
    <property type="entry name" value="TruB_C"/>
</dbReference>
<dbReference type="InterPro" id="IPR014780">
    <property type="entry name" value="tRNA_psdUridine_synth_TruB"/>
</dbReference>
<sequence>MLHNKIYKNKEKTKNINGMLLLDKPTGYSSNYILQKVKILLQAKKAGYVGTLDPLASGMLPILFGITTKFSQYLLNTNKKYYVVAKLGERTDTLDAYGKLISIRPIKIKKSHIYQIISELKGETYQVPPMFSALKYNGIPLYKYARKNIFLPRKKRKIHIYNIKLIKFSKKYFSLNITCSKGTYIRQIVDDIGEKLFCGAHVVKLRRTQISHYQEKNMIDINKLNYYQTQNHHYFYKYLFPTETIIFDIPKIVVTNSDFIQIFQGKKINILNKESGSYQIVLENTKKFLGIIKIDKFGNIISRELIKE</sequence>
<feature type="active site" description="Nucleophile" evidence="5">
    <location>
        <position position="53"/>
    </location>
</feature>
<dbReference type="EMBL" id="CP003315">
    <property type="protein sequence ID" value="AFA41376.1"/>
    <property type="molecule type" value="Genomic_DNA"/>
</dbReference>
<keyword evidence="4 5" id="KW-0413">Isomerase</keyword>
<evidence type="ECO:0000256" key="5">
    <source>
        <dbReference type="HAMAP-Rule" id="MF_01080"/>
    </source>
</evidence>
<name>H6Q593_WIGGL</name>
<protein>
    <recommendedName>
        <fullName evidence="5">tRNA pseudouridine synthase B</fullName>
        <ecNumber evidence="5">5.4.99.25</ecNumber>
    </recommendedName>
    <alternativeName>
        <fullName evidence="5">tRNA pseudouridine(55) synthase</fullName>
        <shortName evidence="5">Psi55 synthase</shortName>
    </alternativeName>
    <alternativeName>
        <fullName evidence="5">tRNA pseudouridylate synthase</fullName>
    </alternativeName>
    <alternativeName>
        <fullName evidence="5">tRNA-uridine isomerase</fullName>
    </alternativeName>
</protein>
<dbReference type="GO" id="GO:0003723">
    <property type="term" value="F:RNA binding"/>
    <property type="evidence" value="ECO:0007669"/>
    <property type="project" value="InterPro"/>
</dbReference>
<dbReference type="InterPro" id="IPR020103">
    <property type="entry name" value="PsdUridine_synth_cat_dom_sf"/>
</dbReference>
<feature type="binding site" evidence="5">
    <location>
        <position position="184"/>
    </location>
    <ligand>
        <name>substrate</name>
    </ligand>
</feature>
<dbReference type="EC" id="5.4.99.25" evidence="5"/>
<dbReference type="PANTHER" id="PTHR13767">
    <property type="entry name" value="TRNA-PSEUDOURIDINE SYNTHASE"/>
    <property type="match status" value="1"/>
</dbReference>
<feature type="domain" description="tRNA pseudouridylate synthase B C-terminal" evidence="7">
    <location>
        <begin position="186"/>
        <end position="245"/>
    </location>
</feature>
<accession>H6Q593</accession>
<feature type="binding site" evidence="5">
    <location>
        <position position="205"/>
    </location>
    <ligand>
        <name>substrate</name>
    </ligand>
</feature>
<keyword evidence="9" id="KW-1185">Reference proteome</keyword>
<comment type="catalytic activity">
    <reaction evidence="1 5">
        <text>uridine(55) in tRNA = pseudouridine(55) in tRNA</text>
        <dbReference type="Rhea" id="RHEA:42532"/>
        <dbReference type="Rhea" id="RHEA-COMP:10101"/>
        <dbReference type="Rhea" id="RHEA-COMP:10102"/>
        <dbReference type="ChEBI" id="CHEBI:65314"/>
        <dbReference type="ChEBI" id="CHEBI:65315"/>
        <dbReference type="EC" id="5.4.99.25"/>
    </reaction>
</comment>
<comment type="similarity">
    <text evidence="2 5">Belongs to the pseudouridine synthase TruB family. Type 1 subfamily.</text>
</comment>
<evidence type="ECO:0000259" key="6">
    <source>
        <dbReference type="Pfam" id="PF01509"/>
    </source>
</evidence>
<dbReference type="Pfam" id="PF16198">
    <property type="entry name" value="TruB_C_2"/>
    <property type="match status" value="1"/>
</dbReference>
<dbReference type="HAMAP" id="MF_01080">
    <property type="entry name" value="TruB_bact"/>
    <property type="match status" value="1"/>
</dbReference>
<gene>
    <name evidence="5 8" type="primary">truB</name>
    <name evidence="8" type="ORF">WIGMOR_0562</name>
</gene>
<keyword evidence="3 5" id="KW-0819">tRNA processing</keyword>